<feature type="region of interest" description="Disordered" evidence="1">
    <location>
        <begin position="641"/>
        <end position="676"/>
    </location>
</feature>
<dbReference type="InterPro" id="IPR011022">
    <property type="entry name" value="Arrestin_C-like"/>
</dbReference>
<feature type="compositionally biased region" description="Polar residues" evidence="1">
    <location>
        <begin position="377"/>
        <end position="386"/>
    </location>
</feature>
<feature type="region of interest" description="Disordered" evidence="1">
    <location>
        <begin position="1"/>
        <end position="40"/>
    </location>
</feature>
<protein>
    <submittedName>
        <fullName evidence="3">DEHA2B10912p</fullName>
    </submittedName>
</protein>
<dbReference type="OrthoDB" id="2333384at2759"/>
<dbReference type="InParanoid" id="Q6BWJ1"/>
<feature type="region of interest" description="Disordered" evidence="1">
    <location>
        <begin position="923"/>
        <end position="1058"/>
    </location>
</feature>
<dbReference type="OMA" id="TNILWPT"/>
<feature type="region of interest" description="Disordered" evidence="1">
    <location>
        <begin position="52"/>
        <end position="98"/>
    </location>
</feature>
<evidence type="ECO:0000256" key="1">
    <source>
        <dbReference type="SAM" id="MobiDB-lite"/>
    </source>
</evidence>
<feature type="region of interest" description="Disordered" evidence="1">
    <location>
        <begin position="365"/>
        <end position="386"/>
    </location>
</feature>
<feature type="compositionally biased region" description="Basic and acidic residues" evidence="1">
    <location>
        <begin position="1"/>
        <end position="12"/>
    </location>
</feature>
<reference evidence="3 4" key="1">
    <citation type="journal article" date="2004" name="Nature">
        <title>Genome evolution in yeasts.</title>
        <authorList>
            <consortium name="Genolevures"/>
            <person name="Dujon B."/>
            <person name="Sherman D."/>
            <person name="Fischer G."/>
            <person name="Durrens P."/>
            <person name="Casaregola S."/>
            <person name="Lafontaine I."/>
            <person name="de Montigny J."/>
            <person name="Marck C."/>
            <person name="Neuveglise C."/>
            <person name="Talla E."/>
            <person name="Goffard N."/>
            <person name="Frangeul L."/>
            <person name="Aigle M."/>
            <person name="Anthouard V."/>
            <person name="Babour A."/>
            <person name="Barbe V."/>
            <person name="Barnay S."/>
            <person name="Blanchin S."/>
            <person name="Beckerich J.M."/>
            <person name="Beyne E."/>
            <person name="Bleykasten C."/>
            <person name="Boisrame A."/>
            <person name="Boyer J."/>
            <person name="Cattolico L."/>
            <person name="Confanioleri F."/>
            <person name="de Daruvar A."/>
            <person name="Despons L."/>
            <person name="Fabre E."/>
            <person name="Fairhead C."/>
            <person name="Ferry-Dumazet H."/>
            <person name="Groppi A."/>
            <person name="Hantraye F."/>
            <person name="Hennequin C."/>
            <person name="Jauniaux N."/>
            <person name="Joyet P."/>
            <person name="Kachouri R."/>
            <person name="Kerrest A."/>
            <person name="Koszul R."/>
            <person name="Lemaire M."/>
            <person name="Lesur I."/>
            <person name="Ma L."/>
            <person name="Muller H."/>
            <person name="Nicaud J.M."/>
            <person name="Nikolski M."/>
            <person name="Oztas S."/>
            <person name="Ozier-Kalogeropoulos O."/>
            <person name="Pellenz S."/>
            <person name="Potier S."/>
            <person name="Richard G.F."/>
            <person name="Straub M.L."/>
            <person name="Suleau A."/>
            <person name="Swennene D."/>
            <person name="Tekaia F."/>
            <person name="Wesolowski-Louvel M."/>
            <person name="Westhof E."/>
            <person name="Wirth B."/>
            <person name="Zeniou-Meyer M."/>
            <person name="Zivanovic I."/>
            <person name="Bolotin-Fukuhara M."/>
            <person name="Thierry A."/>
            <person name="Bouchier C."/>
            <person name="Caudron B."/>
            <person name="Scarpelli C."/>
            <person name="Gaillardin C."/>
            <person name="Weissenbach J."/>
            <person name="Wincker P."/>
            <person name="Souciet J.L."/>
        </authorList>
    </citation>
    <scope>NUCLEOTIDE SEQUENCE [LARGE SCALE GENOMIC DNA]</scope>
    <source>
        <strain evidence="4">ATCC 36239 / CBS 767 / BCRC 21394 / JCM 1990 / NBRC 0083 / IGC 2968</strain>
    </source>
</reference>
<sequence>MSHRGFSFDKLKSKVTGRRSSESSIFEIGKSKSGERRNSVSNPMIIIEESANEKGRTGSVGVGSGRHGSQSMSVMSGGPTDRTRSISTGRNVSKKQTKELIKQETASVISKKLLHVLSELGLQQPIPLNTTNNSSSGLVSKSAKVYVANTHDCIYLSPASSASFTYEDVENGGIPQDHIDNEVLDLSTDNRNCEVNPVDEDMGNPSISLVPHDDETPLGGTEPPERLRKKMESFNSPNYLCTKIDSDSPIPHTFAVIIELKKETIVKDVHFEFQSVTNILWPTCDPYNKSFVKEKFKIGYMEWSAKMSDAFFYINTSNSNDVKTKKVTPEKLADITRNYKLISVRDLADGTDVYNGKGISRKSSVQLDRDEVDDNQHTQSTSGSSSDICKEGIYVFLLPILLPEHIPPSITTINGSLAHILNVDMNKVSAKLNRKVKVTASYNLPMVRTPPLHANSIADKPIYVDRVWNESLHYIITFPKKYVSLGSEHSINVKLIPLVKDVVIKRIKFNISERITYVSKSLSKEYDYDGDDPFHVNAANNDRIRERLISVCELKTKNKSSNSNSEPYKEEFIKCPDNNLLFSCYEQQLSDEEIENLNLDDPLSKPPSSDSRDLLIASPLAVNVALPFLTTRSDKTILTSSVNDDTYSGEHSSNSASRKASIVANDPSSPPFTTPSSPIIGTLETNLTHNNDFNVPRNETHNEIITPDASAFMTEESHNHLKENIQQGYTTVSKALYPDSNFRHIQVHHRLQVCFRISKPDPKDNFKMHHYEVVVDTPLVLLSAKCNDDSIQLPKYDEIDLPMGQAPPMGGNTKPSIPFRTPNYENNGVSIRPLTDDSEILPSFEEAISAPTSPITRSISLGDDQISRIPSIIPDEPAPAYEREMSTPSEVNNVYNIDSIVDGADSPSTNLRRSTIRYSLVNSFAPSNSNNDSGNNDSGSDGLASSKLESDVPSNDGGNLLMSRKTGSYDNISTTPTSSSNGTNFSGSSGISATSGDSIMYSNEMDNQTVPDTSGTETSQTDASNLYKGSQIENASEESNGRGASLEAPPELNMDEIGARPPIQPHSDKFNNVGISTDQISVLTNFNFDQRLPLLENSSVDDVNSNAQTSIKHFNEVSNNTAGNHDKQKLSSENLTMIMEMNKAQDIYRAV</sequence>
<dbReference type="AlphaFoldDB" id="Q6BWJ1"/>
<dbReference type="FunCoup" id="Q6BWJ1">
    <property type="interactions" value="130"/>
</dbReference>
<evidence type="ECO:0000313" key="3">
    <source>
        <dbReference type="EMBL" id="CAG85432.2"/>
    </source>
</evidence>
<feature type="domain" description="Arrestin C-terminal-like" evidence="2">
    <location>
        <begin position="468"/>
        <end position="786"/>
    </location>
</feature>
<evidence type="ECO:0000313" key="4">
    <source>
        <dbReference type="Proteomes" id="UP000000599"/>
    </source>
</evidence>
<feature type="compositionally biased region" description="Basic and acidic residues" evidence="1">
    <location>
        <begin position="29"/>
        <end position="38"/>
    </location>
</feature>
<feature type="compositionally biased region" description="Low complexity" evidence="1">
    <location>
        <begin position="971"/>
        <end position="992"/>
    </location>
</feature>
<name>Q6BWJ1_DEBHA</name>
<evidence type="ECO:0000259" key="2">
    <source>
        <dbReference type="SMART" id="SM01017"/>
    </source>
</evidence>
<dbReference type="VEuPathDB" id="FungiDB:DEHA2B10912g"/>
<dbReference type="SMART" id="SM01017">
    <property type="entry name" value="Arrestin_C"/>
    <property type="match status" value="1"/>
</dbReference>
<dbReference type="STRING" id="284592.Q6BWJ1"/>
<feature type="compositionally biased region" description="Low complexity" evidence="1">
    <location>
        <begin position="927"/>
        <end position="942"/>
    </location>
</feature>
<feature type="compositionally biased region" description="Polar residues" evidence="1">
    <location>
        <begin position="641"/>
        <end position="658"/>
    </location>
</feature>
<organism evidence="3 4">
    <name type="scientific">Debaryomyces hansenii (strain ATCC 36239 / CBS 767 / BCRC 21394 / JCM 1990 / NBRC 0083 / IGC 2968)</name>
    <name type="common">Yeast</name>
    <name type="synonym">Torulaspora hansenii</name>
    <dbReference type="NCBI Taxonomy" id="284592"/>
    <lineage>
        <taxon>Eukaryota</taxon>
        <taxon>Fungi</taxon>
        <taxon>Dikarya</taxon>
        <taxon>Ascomycota</taxon>
        <taxon>Saccharomycotina</taxon>
        <taxon>Pichiomycetes</taxon>
        <taxon>Debaryomycetaceae</taxon>
        <taxon>Debaryomyces</taxon>
    </lineage>
</organism>
<dbReference type="Proteomes" id="UP000000599">
    <property type="component" value="Chromosome B"/>
</dbReference>
<gene>
    <name evidence="3" type="ordered locus">DEHA2B10912g</name>
</gene>
<accession>Q6BWJ1</accession>
<feature type="compositionally biased region" description="Polar residues" evidence="1">
    <location>
        <begin position="993"/>
        <end position="1038"/>
    </location>
</feature>
<feature type="region of interest" description="Disordered" evidence="1">
    <location>
        <begin position="198"/>
        <end position="225"/>
    </location>
</feature>
<proteinExistence type="predicted"/>
<dbReference type="GeneID" id="2913360"/>
<dbReference type="EMBL" id="CR382134">
    <property type="protein sequence ID" value="CAG85432.2"/>
    <property type="molecule type" value="Genomic_DNA"/>
</dbReference>
<dbReference type="HOGENOM" id="CLU_005724_0_0_1"/>
<dbReference type="eggNOG" id="KOG3780">
    <property type="taxonomic scope" value="Eukaryota"/>
</dbReference>
<dbReference type="KEGG" id="dha:DEHA2B10912g"/>
<keyword evidence="4" id="KW-1185">Reference proteome</keyword>
<dbReference type="RefSeq" id="XP_457428.2">
    <property type="nucleotide sequence ID" value="XM_457428.1"/>
</dbReference>